<evidence type="ECO:0000259" key="5">
    <source>
        <dbReference type="SMART" id="SM00478"/>
    </source>
</evidence>
<dbReference type="SUPFAM" id="SSF48150">
    <property type="entry name" value="DNA-glycosylase"/>
    <property type="match status" value="1"/>
</dbReference>
<keyword evidence="3" id="KW-0227">DNA damage</keyword>
<organism evidence="6 7">
    <name type="scientific">Feifania hominis</name>
    <dbReference type="NCBI Taxonomy" id="2763660"/>
    <lineage>
        <taxon>Bacteria</taxon>
        <taxon>Bacillati</taxon>
        <taxon>Bacillota</taxon>
        <taxon>Clostridia</taxon>
        <taxon>Eubacteriales</taxon>
        <taxon>Feifaniaceae</taxon>
        <taxon>Feifania</taxon>
    </lineage>
</organism>
<dbReference type="GO" id="GO:0043916">
    <property type="term" value="F:DNA-7-methylguanine glycosylase activity"/>
    <property type="evidence" value="ECO:0007669"/>
    <property type="project" value="TreeGrafter"/>
</dbReference>
<dbReference type="GO" id="GO:0032131">
    <property type="term" value="F:alkylated DNA binding"/>
    <property type="evidence" value="ECO:0007669"/>
    <property type="project" value="TreeGrafter"/>
</dbReference>
<dbReference type="EMBL" id="JACRSP010000002">
    <property type="protein sequence ID" value="MBC8535882.1"/>
    <property type="molecule type" value="Genomic_DNA"/>
</dbReference>
<sequence>MYFCYTAAQLDYLRSRDRILGVAIDRIGPVRREVNPDLFSALVNSIVGQQISTKAQTTIWRRICDEMGCVTPAQVLARGPEGMQRFGISMRKAQYICAAAERVRSGEFDIGTLAGLPDDEVCRVLSAMPGIGVWTAEMLMTFSMQRPDIVSFGDLAIQRGIRMLYRHRKVTPELFRRYRRRWSPCGTVASLYLWAVAGGAIEGLRDPAARRKNF</sequence>
<accession>A0A926DDK0</accession>
<evidence type="ECO:0000256" key="1">
    <source>
        <dbReference type="ARBA" id="ARBA00000086"/>
    </source>
</evidence>
<dbReference type="GO" id="GO:0006285">
    <property type="term" value="P:base-excision repair, AP site formation"/>
    <property type="evidence" value="ECO:0007669"/>
    <property type="project" value="TreeGrafter"/>
</dbReference>
<dbReference type="GO" id="GO:0005737">
    <property type="term" value="C:cytoplasm"/>
    <property type="evidence" value="ECO:0007669"/>
    <property type="project" value="TreeGrafter"/>
</dbReference>
<dbReference type="SMART" id="SM00478">
    <property type="entry name" value="ENDO3c"/>
    <property type="match status" value="1"/>
</dbReference>
<keyword evidence="4" id="KW-0234">DNA repair</keyword>
<evidence type="ECO:0000256" key="2">
    <source>
        <dbReference type="ARBA" id="ARBA00012000"/>
    </source>
</evidence>
<dbReference type="Gene3D" id="1.10.340.30">
    <property type="entry name" value="Hypothetical protein, domain 2"/>
    <property type="match status" value="1"/>
</dbReference>
<dbReference type="InterPro" id="IPR011257">
    <property type="entry name" value="DNA_glycosylase"/>
</dbReference>
<keyword evidence="7" id="KW-1185">Reference proteome</keyword>
<gene>
    <name evidence="6" type="ORF">H8695_04145</name>
</gene>
<dbReference type="Pfam" id="PF00730">
    <property type="entry name" value="HhH-GPD"/>
    <property type="match status" value="1"/>
</dbReference>
<dbReference type="GO" id="GO:0006307">
    <property type="term" value="P:DNA alkylation repair"/>
    <property type="evidence" value="ECO:0007669"/>
    <property type="project" value="TreeGrafter"/>
</dbReference>
<comment type="caution">
    <text evidence="6">The sequence shown here is derived from an EMBL/GenBank/DDBJ whole genome shotgun (WGS) entry which is preliminary data.</text>
</comment>
<dbReference type="InterPro" id="IPR003265">
    <property type="entry name" value="HhH-GPD_domain"/>
</dbReference>
<dbReference type="AlphaFoldDB" id="A0A926DDK0"/>
<comment type="catalytic activity">
    <reaction evidence="1">
        <text>Hydrolysis of alkylated DNA, releasing 3-methyladenine, 3-methylguanine, 7-methylguanine and 7-methyladenine.</text>
        <dbReference type="EC" id="3.2.2.21"/>
    </reaction>
</comment>
<dbReference type="EC" id="3.2.2.21" evidence="2"/>
<dbReference type="GO" id="GO:0032993">
    <property type="term" value="C:protein-DNA complex"/>
    <property type="evidence" value="ECO:0007669"/>
    <property type="project" value="TreeGrafter"/>
</dbReference>
<evidence type="ECO:0000313" key="6">
    <source>
        <dbReference type="EMBL" id="MBC8535882.1"/>
    </source>
</evidence>
<proteinExistence type="predicted"/>
<dbReference type="PANTHER" id="PTHR43003:SF5">
    <property type="entry name" value="DNA-3-METHYLADENINE GLYCOSYLASE"/>
    <property type="match status" value="1"/>
</dbReference>
<dbReference type="CDD" id="cd00056">
    <property type="entry name" value="ENDO3c"/>
    <property type="match status" value="1"/>
</dbReference>
<evidence type="ECO:0000256" key="4">
    <source>
        <dbReference type="ARBA" id="ARBA00023204"/>
    </source>
</evidence>
<dbReference type="GO" id="GO:0008725">
    <property type="term" value="F:DNA-3-methyladenine glycosylase activity"/>
    <property type="evidence" value="ECO:0007669"/>
    <property type="project" value="TreeGrafter"/>
</dbReference>
<evidence type="ECO:0000313" key="7">
    <source>
        <dbReference type="Proteomes" id="UP000620366"/>
    </source>
</evidence>
<reference evidence="6" key="1">
    <citation type="submission" date="2020-08" db="EMBL/GenBank/DDBJ databases">
        <title>Genome public.</title>
        <authorList>
            <person name="Liu C."/>
            <person name="Sun Q."/>
        </authorList>
    </citation>
    <scope>NUCLEOTIDE SEQUENCE</scope>
    <source>
        <strain evidence="6">BX7</strain>
    </source>
</reference>
<name>A0A926DDK0_9FIRM</name>
<evidence type="ECO:0000256" key="3">
    <source>
        <dbReference type="ARBA" id="ARBA00022763"/>
    </source>
</evidence>
<dbReference type="Proteomes" id="UP000620366">
    <property type="component" value="Unassembled WGS sequence"/>
</dbReference>
<dbReference type="InterPro" id="IPR051912">
    <property type="entry name" value="Alkylbase_DNA_Glycosylase/TA"/>
</dbReference>
<protein>
    <recommendedName>
        <fullName evidence="2">DNA-3-methyladenine glycosylase II</fullName>
        <ecNumber evidence="2">3.2.2.21</ecNumber>
    </recommendedName>
</protein>
<dbReference type="Gene3D" id="1.10.1670.40">
    <property type="match status" value="1"/>
</dbReference>
<dbReference type="PANTHER" id="PTHR43003">
    <property type="entry name" value="DNA-3-METHYLADENINE GLYCOSYLASE"/>
    <property type="match status" value="1"/>
</dbReference>
<feature type="domain" description="HhH-GPD" evidence="5">
    <location>
        <begin position="47"/>
        <end position="198"/>
    </location>
</feature>